<evidence type="ECO:0000313" key="2">
    <source>
        <dbReference type="EMBL" id="EDN99107.1"/>
    </source>
</evidence>
<feature type="transmembrane region" description="Helical" evidence="1">
    <location>
        <begin position="42"/>
        <end position="61"/>
    </location>
</feature>
<evidence type="ECO:0000313" key="3">
    <source>
        <dbReference type="Proteomes" id="UP000001312"/>
    </source>
</evidence>
<keyword evidence="1" id="KW-0472">Membrane</keyword>
<evidence type="ECO:0000256" key="1">
    <source>
        <dbReference type="SAM" id="Phobius"/>
    </source>
</evidence>
<sequence>MILGNSVDARIYGLLAAASGLAILLTQLLPRFQGNSEIGGQLGGKLGVGAFSVWPIMGITFRFDGTGRESLEQEQDRQAVDCSLNIYTRLWNSGDELD</sequence>
<gene>
    <name evidence="2" type="ORF">SS1G_13967</name>
</gene>
<dbReference type="AlphaFoldDB" id="A7F8N6"/>
<dbReference type="EMBL" id="CH476648">
    <property type="protein sequence ID" value="EDN99107.1"/>
    <property type="molecule type" value="Genomic_DNA"/>
</dbReference>
<proteinExistence type="predicted"/>
<keyword evidence="1" id="KW-0812">Transmembrane</keyword>
<feature type="transmembrane region" description="Helical" evidence="1">
    <location>
        <begin position="12"/>
        <end position="30"/>
    </location>
</feature>
<protein>
    <submittedName>
        <fullName evidence="2">Uncharacterized protein</fullName>
    </submittedName>
</protein>
<organism evidence="2 3">
    <name type="scientific">Sclerotinia sclerotiorum (strain ATCC 18683 / 1980 / Ss-1)</name>
    <name type="common">White mold</name>
    <name type="synonym">Whetzelinia sclerotiorum</name>
    <dbReference type="NCBI Taxonomy" id="665079"/>
    <lineage>
        <taxon>Eukaryota</taxon>
        <taxon>Fungi</taxon>
        <taxon>Dikarya</taxon>
        <taxon>Ascomycota</taxon>
        <taxon>Pezizomycotina</taxon>
        <taxon>Leotiomycetes</taxon>
        <taxon>Helotiales</taxon>
        <taxon>Sclerotiniaceae</taxon>
        <taxon>Sclerotinia</taxon>
    </lineage>
</organism>
<keyword evidence="3" id="KW-1185">Reference proteome</keyword>
<dbReference type="Proteomes" id="UP000001312">
    <property type="component" value="Unassembled WGS sequence"/>
</dbReference>
<dbReference type="KEGG" id="ssl:SS1G_13967"/>
<dbReference type="RefSeq" id="XP_001585107.1">
    <property type="nucleotide sequence ID" value="XM_001585057.1"/>
</dbReference>
<name>A7F8N6_SCLS1</name>
<reference evidence="3" key="1">
    <citation type="journal article" date="2011" name="PLoS Genet.">
        <title>Genomic analysis of the necrotrophic fungal pathogens Sclerotinia sclerotiorum and Botrytis cinerea.</title>
        <authorList>
            <person name="Amselem J."/>
            <person name="Cuomo C.A."/>
            <person name="van Kan J.A."/>
            <person name="Viaud M."/>
            <person name="Benito E.P."/>
            <person name="Couloux A."/>
            <person name="Coutinho P.M."/>
            <person name="de Vries R.P."/>
            <person name="Dyer P.S."/>
            <person name="Fillinger S."/>
            <person name="Fournier E."/>
            <person name="Gout L."/>
            <person name="Hahn M."/>
            <person name="Kohn L."/>
            <person name="Lapalu N."/>
            <person name="Plummer K.M."/>
            <person name="Pradier J.M."/>
            <person name="Quevillon E."/>
            <person name="Sharon A."/>
            <person name="Simon A."/>
            <person name="ten Have A."/>
            <person name="Tudzynski B."/>
            <person name="Tudzynski P."/>
            <person name="Wincker P."/>
            <person name="Andrew M."/>
            <person name="Anthouard V."/>
            <person name="Beever R.E."/>
            <person name="Beffa R."/>
            <person name="Benoit I."/>
            <person name="Bouzid O."/>
            <person name="Brault B."/>
            <person name="Chen Z."/>
            <person name="Choquer M."/>
            <person name="Collemare J."/>
            <person name="Cotton P."/>
            <person name="Danchin E.G."/>
            <person name="Da Silva C."/>
            <person name="Gautier A."/>
            <person name="Giraud C."/>
            <person name="Giraud T."/>
            <person name="Gonzalez C."/>
            <person name="Grossetete S."/>
            <person name="Guldener U."/>
            <person name="Henrissat B."/>
            <person name="Howlett B.J."/>
            <person name="Kodira C."/>
            <person name="Kretschmer M."/>
            <person name="Lappartient A."/>
            <person name="Leroch M."/>
            <person name="Levis C."/>
            <person name="Mauceli E."/>
            <person name="Neuveglise C."/>
            <person name="Oeser B."/>
            <person name="Pearson M."/>
            <person name="Poulain J."/>
            <person name="Poussereau N."/>
            <person name="Quesneville H."/>
            <person name="Rascle C."/>
            <person name="Schumacher J."/>
            <person name="Segurens B."/>
            <person name="Sexton A."/>
            <person name="Silva E."/>
            <person name="Sirven C."/>
            <person name="Soanes D.M."/>
            <person name="Talbot N.J."/>
            <person name="Templeton M."/>
            <person name="Yandava C."/>
            <person name="Yarden O."/>
            <person name="Zeng Q."/>
            <person name="Rollins J.A."/>
            <person name="Lebrun M.H."/>
            <person name="Dickman M."/>
        </authorList>
    </citation>
    <scope>NUCLEOTIDE SEQUENCE [LARGE SCALE GENOMIC DNA]</scope>
    <source>
        <strain evidence="3">ATCC 18683 / 1980 / Ss-1</strain>
    </source>
</reference>
<accession>A7F8N6</accession>
<dbReference type="GeneID" id="5481150"/>
<dbReference type="InParanoid" id="A7F8N6"/>
<keyword evidence="1" id="KW-1133">Transmembrane helix</keyword>